<dbReference type="RefSeq" id="WP_022501782.1">
    <property type="nucleotide sequence ID" value="NZ_DAWCMB010000367.1"/>
</dbReference>
<dbReference type="Pfam" id="PF22642">
    <property type="entry name" value="MinC_N_1"/>
    <property type="match status" value="1"/>
</dbReference>
<keyword evidence="10" id="KW-1185">Reference proteome</keyword>
<proteinExistence type="inferred from homology"/>
<dbReference type="Gene3D" id="3.30.160.540">
    <property type="match status" value="1"/>
</dbReference>
<organism evidence="9 10">
    <name type="scientific">[Lactobacillus] rogosae</name>
    <dbReference type="NCBI Taxonomy" id="706562"/>
    <lineage>
        <taxon>Bacteria</taxon>
        <taxon>Bacillati</taxon>
        <taxon>Bacillota</taxon>
        <taxon>Clostridia</taxon>
        <taxon>Lachnospirales</taxon>
        <taxon>Lachnospiraceae</taxon>
        <taxon>Lachnospira</taxon>
    </lineage>
</organism>
<evidence type="ECO:0000256" key="5">
    <source>
        <dbReference type="ARBA" id="ARBA00046874"/>
    </source>
</evidence>
<dbReference type="NCBIfam" id="TIGR01222">
    <property type="entry name" value="minC"/>
    <property type="match status" value="1"/>
</dbReference>
<keyword evidence="3 6" id="KW-0717">Septation</keyword>
<dbReference type="InterPro" id="IPR055219">
    <property type="entry name" value="MinC_N_1"/>
</dbReference>
<reference evidence="9 10" key="1">
    <citation type="submission" date="2024-03" db="EMBL/GenBank/DDBJ databases">
        <title>Human intestinal bacterial collection.</title>
        <authorList>
            <person name="Pauvert C."/>
            <person name="Hitch T.C.A."/>
            <person name="Clavel T."/>
        </authorList>
    </citation>
    <scope>NUCLEOTIDE SEQUENCE [LARGE SCALE GENOMIC DNA]</scope>
    <source>
        <strain evidence="9 10">CLA-AA-H255</strain>
    </source>
</reference>
<comment type="function">
    <text evidence="6">Cell division inhibitor that blocks the formation of polar Z ring septums. Rapidly oscillates between the poles of the cell to destabilize FtsZ filaments that have formed before they mature into polar Z rings. Prevents FtsZ polymerization.</text>
</comment>
<dbReference type="PANTHER" id="PTHR34108:SF1">
    <property type="entry name" value="SEPTUM SITE-DETERMINING PROTEIN MINC"/>
    <property type="match status" value="1"/>
</dbReference>
<dbReference type="Pfam" id="PF03775">
    <property type="entry name" value="MinC_C"/>
    <property type="match status" value="1"/>
</dbReference>
<dbReference type="HAMAP" id="MF_00267">
    <property type="entry name" value="MinC"/>
    <property type="match status" value="1"/>
</dbReference>
<gene>
    <name evidence="6 9" type="primary">minC</name>
    <name evidence="9" type="ORF">WMO14_01560</name>
</gene>
<protein>
    <recommendedName>
        <fullName evidence="6">Probable septum site-determining protein MinC</fullName>
    </recommendedName>
</protein>
<dbReference type="PANTHER" id="PTHR34108">
    <property type="entry name" value="SEPTUM SITE-DETERMINING PROTEIN MINC"/>
    <property type="match status" value="1"/>
</dbReference>
<feature type="domain" description="Septum site-determining protein MinC N-terminal" evidence="8">
    <location>
        <begin position="5"/>
        <end position="77"/>
    </location>
</feature>
<comment type="caution">
    <text evidence="9">The sequence shown here is derived from an EMBL/GenBank/DDBJ whole genome shotgun (WGS) entry which is preliminary data.</text>
</comment>
<dbReference type="InterPro" id="IPR016098">
    <property type="entry name" value="CAP/MinC_C"/>
</dbReference>
<feature type="domain" description="Septum formation inhibitor MinC C-terminal" evidence="7">
    <location>
        <begin position="143"/>
        <end position="243"/>
    </location>
</feature>
<evidence type="ECO:0000256" key="4">
    <source>
        <dbReference type="ARBA" id="ARBA00023306"/>
    </source>
</evidence>
<dbReference type="InterPro" id="IPR005526">
    <property type="entry name" value="Septum_form_inhib_MinC_C"/>
</dbReference>
<keyword evidence="4 6" id="KW-0131">Cell cycle</keyword>
<dbReference type="InterPro" id="IPR013033">
    <property type="entry name" value="MinC"/>
</dbReference>
<comment type="subunit">
    <text evidence="5 6">Interacts with MinD and FtsZ.</text>
</comment>
<evidence type="ECO:0000256" key="2">
    <source>
        <dbReference type="ARBA" id="ARBA00022618"/>
    </source>
</evidence>
<dbReference type="Proteomes" id="UP001442364">
    <property type="component" value="Unassembled WGS sequence"/>
</dbReference>
<evidence type="ECO:0000256" key="6">
    <source>
        <dbReference type="HAMAP-Rule" id="MF_00267"/>
    </source>
</evidence>
<evidence type="ECO:0000313" key="9">
    <source>
        <dbReference type="EMBL" id="MEQ2378574.1"/>
    </source>
</evidence>
<dbReference type="Gene3D" id="2.160.20.70">
    <property type="match status" value="1"/>
</dbReference>
<accession>A0ABV1BUM3</accession>
<comment type="similarity">
    <text evidence="1 6">Belongs to the MinC family.</text>
</comment>
<sequence>MDNSVVIKGSKNGITVKLDDNLGFDELKDRIRTKFAASAKFFEKANLALSLEGRNLTDNEEQEILDIISEESDINIVCLMEHNKDKDEVYARAIAKVAGDGILPDVPYDNTNEEVMHSRVFSSASIDDVSTDNTLTQPLCQFYKGTLRSGQVLETESSVVILGDVNPGGKVIACGNVIVLGSLRGNIYAGANGNENAFVVALDMDPMQIKIADVIARSSDAPVVIKKRLKSKVKGVQPKIAYVFEGNIYVEDFAQDVLEDIHL</sequence>
<evidence type="ECO:0000256" key="1">
    <source>
        <dbReference type="ARBA" id="ARBA00006291"/>
    </source>
</evidence>
<dbReference type="SUPFAM" id="SSF63848">
    <property type="entry name" value="Cell-division inhibitor MinC, C-terminal domain"/>
    <property type="match status" value="1"/>
</dbReference>
<evidence type="ECO:0000256" key="3">
    <source>
        <dbReference type="ARBA" id="ARBA00023210"/>
    </source>
</evidence>
<dbReference type="InterPro" id="IPR036145">
    <property type="entry name" value="MinC_C_sf"/>
</dbReference>
<name>A0ABV1BUM3_9FIRM</name>
<evidence type="ECO:0000259" key="7">
    <source>
        <dbReference type="Pfam" id="PF03775"/>
    </source>
</evidence>
<dbReference type="EMBL" id="JBBMER010000001">
    <property type="protein sequence ID" value="MEQ2378574.1"/>
    <property type="molecule type" value="Genomic_DNA"/>
</dbReference>
<evidence type="ECO:0000313" key="10">
    <source>
        <dbReference type="Proteomes" id="UP001442364"/>
    </source>
</evidence>
<keyword evidence="2 6" id="KW-0132">Cell division</keyword>
<evidence type="ECO:0000259" key="8">
    <source>
        <dbReference type="Pfam" id="PF22642"/>
    </source>
</evidence>